<dbReference type="Gene3D" id="3.40.50.300">
    <property type="entry name" value="P-loop containing nucleotide triphosphate hydrolases"/>
    <property type="match status" value="1"/>
</dbReference>
<evidence type="ECO:0000313" key="8">
    <source>
        <dbReference type="Proteomes" id="UP000045842"/>
    </source>
</evidence>
<dbReference type="Pfam" id="PF13087">
    <property type="entry name" value="AAA_12"/>
    <property type="match status" value="1"/>
</dbReference>
<feature type="domain" description="DNA2/NAM7 helicase-like C-terminal" evidence="5">
    <location>
        <begin position="46"/>
        <end position="224"/>
    </location>
</feature>
<dbReference type="Proteomes" id="UP000048948">
    <property type="component" value="Unassembled WGS sequence"/>
</dbReference>
<keyword evidence="2" id="KW-0378">Hydrolase</keyword>
<keyword evidence="3" id="KW-0347">Helicase</keyword>
<dbReference type="GO" id="GO:0016787">
    <property type="term" value="F:hydrolase activity"/>
    <property type="evidence" value="ECO:0007669"/>
    <property type="project" value="UniProtKB-KW"/>
</dbReference>
<keyword evidence="1" id="KW-0547">Nucleotide-binding</keyword>
<evidence type="ECO:0000313" key="9">
    <source>
        <dbReference type="Proteomes" id="UP000048948"/>
    </source>
</evidence>
<name>A0A0T9B507_MYCTX</name>
<organism evidence="6 9">
    <name type="scientific">Mycobacterium tuberculosis</name>
    <dbReference type="NCBI Taxonomy" id="1773"/>
    <lineage>
        <taxon>Bacteria</taxon>
        <taxon>Bacillati</taxon>
        <taxon>Actinomycetota</taxon>
        <taxon>Actinomycetes</taxon>
        <taxon>Mycobacteriales</taxon>
        <taxon>Mycobacteriaceae</taxon>
        <taxon>Mycobacterium</taxon>
        <taxon>Mycobacterium tuberculosis complex</taxon>
    </lineage>
</organism>
<dbReference type="GO" id="GO:0043139">
    <property type="term" value="F:5'-3' DNA helicase activity"/>
    <property type="evidence" value="ECO:0007669"/>
    <property type="project" value="TreeGrafter"/>
</dbReference>
<sequence length="253" mass="27008">MAPAATNLLLLGDPQQLPQVSQGTHPEPVDTSALSWLVDGQHTLPDERGYFLDRSYRMHPAVCAAVSALSYEGRLCSHTERTAVRRLDGYPPGVHTRGVHHKGNSIESPEEAEAILAELRQLLGSPWTDEHGTRPLAASDVLVLAPYNAQVALVRRRLASAGLGGADGVRVGTVDKFQGGQAPVVFISMTASSADDVPRGISFLLNRNRLNVAVSRAQYAAVIVRSELLTQYLPATPDGLVDLGAFLGLTSTS</sequence>
<proteinExistence type="predicted"/>
<dbReference type="CDD" id="cd18808">
    <property type="entry name" value="SF1_C_Upf1"/>
    <property type="match status" value="1"/>
</dbReference>
<dbReference type="EMBL" id="CSAD01000054">
    <property type="protein sequence ID" value="COU92300.1"/>
    <property type="molecule type" value="Genomic_DNA"/>
</dbReference>
<keyword evidence="4" id="KW-0067">ATP-binding</keyword>
<dbReference type="GO" id="GO:0005524">
    <property type="term" value="F:ATP binding"/>
    <property type="evidence" value="ECO:0007669"/>
    <property type="project" value="UniProtKB-KW"/>
</dbReference>
<dbReference type="EMBL" id="CNGE01000779">
    <property type="protein sequence ID" value="CKT33350.1"/>
    <property type="molecule type" value="Genomic_DNA"/>
</dbReference>
<evidence type="ECO:0000259" key="5">
    <source>
        <dbReference type="Pfam" id="PF13087"/>
    </source>
</evidence>
<evidence type="ECO:0000256" key="2">
    <source>
        <dbReference type="ARBA" id="ARBA00022801"/>
    </source>
</evidence>
<dbReference type="InterPro" id="IPR027417">
    <property type="entry name" value="P-loop_NTPase"/>
</dbReference>
<dbReference type="PANTHER" id="PTHR43788">
    <property type="entry name" value="DNA2/NAM7 HELICASE FAMILY MEMBER"/>
    <property type="match status" value="1"/>
</dbReference>
<protein>
    <submittedName>
        <fullName evidence="6">ATPase</fullName>
    </submittedName>
</protein>
<dbReference type="AlphaFoldDB" id="A0A0T9B507"/>
<dbReference type="InterPro" id="IPR050534">
    <property type="entry name" value="Coronavir_polyprotein_1ab"/>
</dbReference>
<gene>
    <name evidence="7" type="ORF">ERS007679_00643</name>
    <name evidence="6" type="ORF">ERS027646_03365</name>
</gene>
<dbReference type="InterPro" id="IPR047187">
    <property type="entry name" value="SF1_C_Upf1"/>
</dbReference>
<evidence type="ECO:0000313" key="6">
    <source>
        <dbReference type="EMBL" id="CKT33350.1"/>
    </source>
</evidence>
<dbReference type="SUPFAM" id="SSF52540">
    <property type="entry name" value="P-loop containing nucleoside triphosphate hydrolases"/>
    <property type="match status" value="1"/>
</dbReference>
<reference evidence="8 9" key="1">
    <citation type="submission" date="2015-03" db="EMBL/GenBank/DDBJ databases">
        <authorList>
            <consortium name="Pathogen Informatics"/>
        </authorList>
    </citation>
    <scope>NUCLEOTIDE SEQUENCE [LARGE SCALE GENOMIC DNA]</scope>
    <source>
        <strain evidence="6 9">Bir 172</strain>
        <strain evidence="7 8">G09801536</strain>
    </source>
</reference>
<dbReference type="Proteomes" id="UP000045842">
    <property type="component" value="Unassembled WGS sequence"/>
</dbReference>
<dbReference type="PANTHER" id="PTHR43788:SF8">
    <property type="entry name" value="DNA-BINDING PROTEIN SMUBP-2"/>
    <property type="match status" value="1"/>
</dbReference>
<evidence type="ECO:0000313" key="7">
    <source>
        <dbReference type="EMBL" id="COU92300.1"/>
    </source>
</evidence>
<evidence type="ECO:0000256" key="4">
    <source>
        <dbReference type="ARBA" id="ARBA00022840"/>
    </source>
</evidence>
<dbReference type="InterPro" id="IPR041679">
    <property type="entry name" value="DNA2/NAM7-like_C"/>
</dbReference>
<accession>A0A0T9B507</accession>
<evidence type="ECO:0000256" key="3">
    <source>
        <dbReference type="ARBA" id="ARBA00022806"/>
    </source>
</evidence>
<evidence type="ECO:0000256" key="1">
    <source>
        <dbReference type="ARBA" id="ARBA00022741"/>
    </source>
</evidence>